<dbReference type="AlphaFoldDB" id="A0A829QA86"/>
<gene>
    <name evidence="2" type="ORF">I543_0516</name>
</gene>
<dbReference type="EMBL" id="JAOF01000001">
    <property type="protein sequence ID" value="EUA49228.1"/>
    <property type="molecule type" value="Genomic_DNA"/>
</dbReference>
<proteinExistence type="predicted"/>
<sequence>MPVHRGGGRQPVGHAHPQHLTLADPDRRTRHLIAVPPRRDRGARQVQLQRAGPQAHRNQPPAPSRRPPPAPPPAASPAPPAARPTLALCGCRRPPTPPRPPRPRSAVRNHADPTAIAIQPPATPFIDHRPGNPKTHVKYRVRVCAYHVMVKRCCRPLAKGSPSGIPGRGAPR</sequence>
<evidence type="ECO:0000313" key="3">
    <source>
        <dbReference type="Proteomes" id="UP000020103"/>
    </source>
</evidence>
<name>A0A829QA86_9MYCO</name>
<accession>A0A829QA86</accession>
<dbReference type="Proteomes" id="UP000020103">
    <property type="component" value="Unassembled WGS sequence"/>
</dbReference>
<protein>
    <submittedName>
        <fullName evidence="2">Tat pathway signal sequence domain protein</fullName>
    </submittedName>
</protein>
<feature type="region of interest" description="Disordered" evidence="1">
    <location>
        <begin position="1"/>
        <end position="108"/>
    </location>
</feature>
<organism evidence="2 3">
    <name type="scientific">Mycobacteroides abscessus 21</name>
    <dbReference type="NCBI Taxonomy" id="1299324"/>
    <lineage>
        <taxon>Bacteria</taxon>
        <taxon>Bacillati</taxon>
        <taxon>Actinomycetota</taxon>
        <taxon>Actinomycetes</taxon>
        <taxon>Mycobacteriales</taxon>
        <taxon>Mycobacteriaceae</taxon>
        <taxon>Mycobacteroides</taxon>
        <taxon>Mycobacteroides abscessus</taxon>
    </lineage>
</organism>
<evidence type="ECO:0000256" key="1">
    <source>
        <dbReference type="SAM" id="MobiDB-lite"/>
    </source>
</evidence>
<comment type="caution">
    <text evidence="2">The sequence shown here is derived from an EMBL/GenBank/DDBJ whole genome shotgun (WGS) entry which is preliminary data.</text>
</comment>
<evidence type="ECO:0000313" key="2">
    <source>
        <dbReference type="EMBL" id="EUA49228.1"/>
    </source>
</evidence>
<feature type="compositionally biased region" description="Pro residues" evidence="1">
    <location>
        <begin position="60"/>
        <end position="82"/>
    </location>
</feature>
<reference evidence="2 3" key="1">
    <citation type="submission" date="2013-12" db="EMBL/GenBank/DDBJ databases">
        <authorList>
            <person name="Madinger N."/>
            <person name="Lenaerts A."/>
            <person name="Ordway D."/>
            <person name="DeGroote M.A."/>
            <person name="Parker T."/>
            <person name="Sizemore C."/>
            <person name="Tallon L.J."/>
            <person name="Sadzewicz L.K."/>
            <person name="Sengamalay N."/>
            <person name="Fraser C.M."/>
            <person name="Hine E."/>
            <person name="Shefchek K.A."/>
            <person name="Das S.P."/>
            <person name="Tettelin H."/>
        </authorList>
    </citation>
    <scope>NUCLEOTIDE SEQUENCE [LARGE SCALE GENOMIC DNA]</scope>
    <source>
        <strain evidence="2 3">21</strain>
    </source>
</reference>